<evidence type="ECO:0000256" key="3">
    <source>
        <dbReference type="ARBA" id="ARBA00023274"/>
    </source>
</evidence>
<evidence type="ECO:0000259" key="6">
    <source>
        <dbReference type="Pfam" id="PF00347"/>
    </source>
</evidence>
<keyword evidence="2" id="KW-0689">Ribosomal protein</keyword>
<dbReference type="GO" id="GO:0002181">
    <property type="term" value="P:cytoplasmic translation"/>
    <property type="evidence" value="ECO:0007669"/>
    <property type="project" value="TreeGrafter"/>
</dbReference>
<organism evidence="7 8">
    <name type="scientific">Dermatophagoides pteronyssinus</name>
    <name type="common">European house dust mite</name>
    <dbReference type="NCBI Taxonomy" id="6956"/>
    <lineage>
        <taxon>Eukaryota</taxon>
        <taxon>Metazoa</taxon>
        <taxon>Ecdysozoa</taxon>
        <taxon>Arthropoda</taxon>
        <taxon>Chelicerata</taxon>
        <taxon>Arachnida</taxon>
        <taxon>Acari</taxon>
        <taxon>Acariformes</taxon>
        <taxon>Sarcoptiformes</taxon>
        <taxon>Astigmata</taxon>
        <taxon>Psoroptidia</taxon>
        <taxon>Analgoidea</taxon>
        <taxon>Pyroglyphidae</taxon>
        <taxon>Dermatophagoidinae</taxon>
        <taxon>Dermatophagoides</taxon>
    </lineage>
</organism>
<dbReference type="GO" id="GO:0019843">
    <property type="term" value="F:rRNA binding"/>
    <property type="evidence" value="ECO:0007669"/>
    <property type="project" value="InterPro"/>
</dbReference>
<evidence type="ECO:0000256" key="4">
    <source>
        <dbReference type="ARBA" id="ARBA00035246"/>
    </source>
</evidence>
<dbReference type="InterPro" id="IPR020040">
    <property type="entry name" value="Ribosomal_uL6_a/b-dom"/>
</dbReference>
<dbReference type="SUPFAM" id="SSF56053">
    <property type="entry name" value="Ribosomal protein L6"/>
    <property type="match status" value="2"/>
</dbReference>
<dbReference type="AlphaFoldDB" id="A0A6P6Y9U6"/>
<protein>
    <recommendedName>
        <fullName evidence="4">Large ribosomal subunit protein uL6</fullName>
    </recommendedName>
    <alternativeName>
        <fullName evidence="5">60S ribosomal protein L9</fullName>
    </alternativeName>
</protein>
<dbReference type="InterPro" id="IPR002359">
    <property type="entry name" value="Ribosomal_uL6_CS2"/>
</dbReference>
<dbReference type="PIRSF" id="PIRSF002162">
    <property type="entry name" value="Ribosomal_L6"/>
    <property type="match status" value="1"/>
</dbReference>
<dbReference type="GO" id="GO:0003735">
    <property type="term" value="F:structural constituent of ribosome"/>
    <property type="evidence" value="ECO:0007669"/>
    <property type="project" value="InterPro"/>
</dbReference>
<comment type="similarity">
    <text evidence="1">Belongs to the universal ribosomal protein uL6 family.</text>
</comment>
<dbReference type="InterPro" id="IPR000702">
    <property type="entry name" value="Ribosomal_uL6-like"/>
</dbReference>
<dbReference type="FunFam" id="3.90.930.12:FF:000004">
    <property type="entry name" value="60S ribosomal protein L9"/>
    <property type="match status" value="1"/>
</dbReference>
<gene>
    <name evidence="8" type="primary">LOC113796189</name>
</gene>
<dbReference type="OMA" id="CASHITN"/>
<dbReference type="FunFam" id="3.90.930.12:FF:000003">
    <property type="entry name" value="60S ribosomal protein L9"/>
    <property type="match status" value="1"/>
</dbReference>
<evidence type="ECO:0000313" key="7">
    <source>
        <dbReference type="Proteomes" id="UP000515146"/>
    </source>
</evidence>
<dbReference type="InterPro" id="IPR036789">
    <property type="entry name" value="Ribosomal_uL6-like_a/b-dom_sf"/>
</dbReference>
<dbReference type="KEGG" id="dpte:113796189"/>
<evidence type="ECO:0000256" key="2">
    <source>
        <dbReference type="ARBA" id="ARBA00022980"/>
    </source>
</evidence>
<dbReference type="PANTHER" id="PTHR11655:SF16">
    <property type="entry name" value="60S RIBOSOMAL PROTEIN L9"/>
    <property type="match status" value="1"/>
</dbReference>
<proteinExistence type="inferred from homology"/>
<dbReference type="RefSeq" id="XP_027202228.1">
    <property type="nucleotide sequence ID" value="XM_027346427.1"/>
</dbReference>
<feature type="domain" description="Large ribosomal subunit protein uL6 alpha-beta" evidence="6">
    <location>
        <begin position="12"/>
        <end position="82"/>
    </location>
</feature>
<name>A0A6P6Y9U6_DERPT</name>
<dbReference type="GO" id="GO:0022625">
    <property type="term" value="C:cytosolic large ribosomal subunit"/>
    <property type="evidence" value="ECO:0007669"/>
    <property type="project" value="TreeGrafter"/>
</dbReference>
<keyword evidence="7" id="KW-1185">Reference proteome</keyword>
<evidence type="ECO:0000313" key="8">
    <source>
        <dbReference type="RefSeq" id="XP_027202228.1"/>
    </source>
</evidence>
<accession>A0A6P6Y9U6</accession>
<sequence>MKEVLCEESIPIPSGVTIKINSRIITVTGPHGTIVKDFRHLPIEIVVEDEKLTARMWLCTNKRKACLRTLCSRISNMFKGVLNKFQYKMRLVYSHFPININIIENGTVVEIRHFLGEGRTRVVKLSDDVICEKSSTVKDELILIGIDIDKVSRSCALLRQNALVRNKDIRQFLDGIYVSEKGLVSAAN</sequence>
<dbReference type="OrthoDB" id="10252633at2759"/>
<dbReference type="Gene3D" id="3.90.930.12">
    <property type="entry name" value="Ribosomal protein L6, alpha-beta domain"/>
    <property type="match status" value="2"/>
</dbReference>
<keyword evidence="3" id="KW-0687">Ribonucleoprotein</keyword>
<dbReference type="PROSITE" id="PS00700">
    <property type="entry name" value="RIBOSOMAL_L6_2"/>
    <property type="match status" value="1"/>
</dbReference>
<dbReference type="InParanoid" id="A0A6P6Y9U6"/>
<reference evidence="8" key="1">
    <citation type="submission" date="2025-08" db="UniProtKB">
        <authorList>
            <consortium name="RefSeq"/>
        </authorList>
    </citation>
    <scope>IDENTIFICATION</scope>
    <source>
        <strain evidence="8">Airmid</strain>
    </source>
</reference>
<evidence type="ECO:0000256" key="5">
    <source>
        <dbReference type="ARBA" id="ARBA00035349"/>
    </source>
</evidence>
<dbReference type="FunCoup" id="A0A6P6Y9U6">
    <property type="interactions" value="962"/>
</dbReference>
<dbReference type="PANTHER" id="PTHR11655">
    <property type="entry name" value="60S/50S RIBOSOMAL PROTEIN L6/L9"/>
    <property type="match status" value="1"/>
</dbReference>
<evidence type="ECO:0000256" key="1">
    <source>
        <dbReference type="ARBA" id="ARBA00009356"/>
    </source>
</evidence>
<dbReference type="Proteomes" id="UP000515146">
    <property type="component" value="Unplaced"/>
</dbReference>
<dbReference type="Pfam" id="PF00347">
    <property type="entry name" value="Ribosomal_L6"/>
    <property type="match status" value="1"/>
</dbReference>